<evidence type="ECO:0000313" key="3">
    <source>
        <dbReference type="Proteomes" id="UP001189429"/>
    </source>
</evidence>
<feature type="region of interest" description="Disordered" evidence="1">
    <location>
        <begin position="1"/>
        <end position="34"/>
    </location>
</feature>
<evidence type="ECO:0000256" key="1">
    <source>
        <dbReference type="SAM" id="MobiDB-lite"/>
    </source>
</evidence>
<dbReference type="Proteomes" id="UP001189429">
    <property type="component" value="Unassembled WGS sequence"/>
</dbReference>
<dbReference type="InterPro" id="IPR017853">
    <property type="entry name" value="GH"/>
</dbReference>
<feature type="compositionally biased region" description="Low complexity" evidence="1">
    <location>
        <begin position="1"/>
        <end position="13"/>
    </location>
</feature>
<name>A0ABN9QD73_9DINO</name>
<reference evidence="2" key="1">
    <citation type="submission" date="2023-10" db="EMBL/GenBank/DDBJ databases">
        <authorList>
            <person name="Chen Y."/>
            <person name="Shah S."/>
            <person name="Dougan E. K."/>
            <person name="Thang M."/>
            <person name="Chan C."/>
        </authorList>
    </citation>
    <scope>NUCLEOTIDE SEQUENCE [LARGE SCALE GENOMIC DNA]</scope>
</reference>
<evidence type="ECO:0008006" key="4">
    <source>
        <dbReference type="Google" id="ProtNLM"/>
    </source>
</evidence>
<organism evidence="2 3">
    <name type="scientific">Prorocentrum cordatum</name>
    <dbReference type="NCBI Taxonomy" id="2364126"/>
    <lineage>
        <taxon>Eukaryota</taxon>
        <taxon>Sar</taxon>
        <taxon>Alveolata</taxon>
        <taxon>Dinophyceae</taxon>
        <taxon>Prorocentrales</taxon>
        <taxon>Prorocentraceae</taxon>
        <taxon>Prorocentrum</taxon>
    </lineage>
</organism>
<dbReference type="EMBL" id="CAUYUJ010002836">
    <property type="protein sequence ID" value="CAK0802597.1"/>
    <property type="molecule type" value="Genomic_DNA"/>
</dbReference>
<dbReference type="PANTHER" id="PTHR12631">
    <property type="entry name" value="ALPHA-L-IDURONIDASE"/>
    <property type="match status" value="1"/>
</dbReference>
<dbReference type="SUPFAM" id="SSF51445">
    <property type="entry name" value="(Trans)glycosidases"/>
    <property type="match status" value="2"/>
</dbReference>
<dbReference type="InterPro" id="IPR051923">
    <property type="entry name" value="Glycosyl_Hydrolase_39"/>
</dbReference>
<protein>
    <recommendedName>
        <fullName evidence="4">Glycoside hydrolase family 5 domain-containing protein</fullName>
    </recommendedName>
</protein>
<evidence type="ECO:0000313" key="2">
    <source>
        <dbReference type="EMBL" id="CAK0802597.1"/>
    </source>
</evidence>
<dbReference type="PANTHER" id="PTHR12631:SF10">
    <property type="entry name" value="BETA-XYLOSIDASE-LIKE PROTEIN-RELATED"/>
    <property type="match status" value="1"/>
</dbReference>
<gene>
    <name evidence="2" type="ORF">PCOR1329_LOCUS10058</name>
</gene>
<proteinExistence type="predicted"/>
<dbReference type="Gene3D" id="3.20.20.80">
    <property type="entry name" value="Glycosidases"/>
    <property type="match status" value="2"/>
</dbReference>
<keyword evidence="3" id="KW-1185">Reference proteome</keyword>
<accession>A0ABN9QD73</accession>
<sequence>MVAAAGELGPLLEEGLDEGPEDPPSRSTAAAGGGRWAPGARLGAAFLASAGLAALWLAVRPGRHRSRVAEAGVVGLAEDSGREVRMARLKDMGAHRWGVNIHFTGSHPAEMAALAKAFKTVRIDLFWHRVEKAKGTFDFKQYEDLLADMENNDLQPLFILCYGNQLYGCKDHPRTPSCQEAFTNYAVTSMAHFAGHGIIWEFYNEPNGFWADWGRLRKETKREYPALVNNVMKRVRGDPAIANEVVIGPATSGVDVDFICSTGNVGGLDRFDAISAHPYRRDGPESVIESWKELRHRLEGYPLVANVPFVSSEWGWATCGHPMGGLPESCPPGGGGTGDVISGPEQAARLARQWLINDKVGISFSIWYDWKNDGDKPMNAEHNFGATLYNADYTREPHTYAKPSYLAAMTLQSLLSSLVYVNNPCDADGIFCLRYRHRNDPDGQYDKYAVWTVKQEGDMSLEIPLKECMKVVGLLGQNLGKWDCDGCSKIVHTACPEGGKVKMHVSSFPVYLVPDSEVDAAGTPMVAATVAPTPAPTAVPTTVHTAVPTPPPAAATTDAPPWLPAAAATSLRPKDADVVRFLRSEEAADMRADRVAWLRSMGSHRWGVGLDVSTFEPGDEAELAGVFSIARVVVSWAAVEEEKGAYDFAKYDHVVGRLKGQGVGVVASLCCGNELYGCGRYPSGGSMCRDAYVAYAKATISHFRGQNVIWEVFDEPNAAWADGEGTGEAAAQYALVLDALGQAVRLDADTSNEILVGPATAGIDTGFISAVGDTAAFKWLDGLSVKPAPWHGSDPGTFFALSQLASKYAPDGQAAPALLSTSSGWPPVGLLRAAGVELRAAAVPKRGAARLGSPSFSGREGGHVDGGLGWPAAGWGRPAGTPRGTPMERLIWAAAARPVSVFRSSPAGSVVAADPGGMVPLEEQASRLARQWLVHDACNVSVSLWSEWKDSGDPWEPNALGSGRGKCKLRLRPRCRWPPASLSGEDGQLPSDNYGVVLRTAAPLRPKPAYFAALAIKTLLGRKALVASCSTDDASLRCLVYAASGGARSYAVWSVAADQPRGLGLQLGTCLALVDMSLTQLGRLCPGQESKPSALRLSLSTWSLARRGPLRQM</sequence>
<comment type="caution">
    <text evidence="2">The sequence shown here is derived from an EMBL/GenBank/DDBJ whole genome shotgun (WGS) entry which is preliminary data.</text>
</comment>